<evidence type="ECO:0000313" key="5">
    <source>
        <dbReference type="Proteomes" id="UP000509623"/>
    </source>
</evidence>
<keyword evidence="1" id="KW-0238">DNA-binding</keyword>
<dbReference type="Gene3D" id="1.10.10.10">
    <property type="entry name" value="Winged helix-like DNA-binding domain superfamily/Winged helix DNA-binding domain"/>
    <property type="match status" value="1"/>
</dbReference>
<dbReference type="InterPro" id="IPR000944">
    <property type="entry name" value="Tscrpt_reg_Rrf2"/>
</dbReference>
<dbReference type="GO" id="GO:0005829">
    <property type="term" value="C:cytosol"/>
    <property type="evidence" value="ECO:0007669"/>
    <property type="project" value="TreeGrafter"/>
</dbReference>
<protein>
    <submittedName>
        <fullName evidence="2">Rrf2 family transcriptional regulator</fullName>
    </submittedName>
</protein>
<proteinExistence type="predicted"/>
<dbReference type="EMBL" id="CP046051">
    <property type="protein sequence ID" value="QKN24316.1"/>
    <property type="molecule type" value="Genomic_DNA"/>
</dbReference>
<dbReference type="RefSeq" id="WP_086035359.1">
    <property type="nucleotide sequence ID" value="NZ_CP046051.1"/>
</dbReference>
<dbReference type="Pfam" id="PF02082">
    <property type="entry name" value="Rrf2"/>
    <property type="match status" value="1"/>
</dbReference>
<evidence type="ECO:0000313" key="4">
    <source>
        <dbReference type="Proteomes" id="UP000501316"/>
    </source>
</evidence>
<dbReference type="GO" id="GO:0003700">
    <property type="term" value="F:DNA-binding transcription factor activity"/>
    <property type="evidence" value="ECO:0007669"/>
    <property type="project" value="TreeGrafter"/>
</dbReference>
<dbReference type="KEGG" id="clf:GJQ69_07360"/>
<dbReference type="EMBL" id="CP046161">
    <property type="protein sequence ID" value="QKO30671.1"/>
    <property type="molecule type" value="Genomic_DNA"/>
</dbReference>
<accession>A0A859DRJ9</accession>
<dbReference type="PROSITE" id="PS51197">
    <property type="entry name" value="HTH_RRF2_2"/>
    <property type="match status" value="1"/>
</dbReference>
<evidence type="ECO:0000256" key="1">
    <source>
        <dbReference type="ARBA" id="ARBA00023125"/>
    </source>
</evidence>
<dbReference type="SUPFAM" id="SSF46785">
    <property type="entry name" value="Winged helix' DNA-binding domain"/>
    <property type="match status" value="1"/>
</dbReference>
<dbReference type="InterPro" id="IPR036390">
    <property type="entry name" value="WH_DNA-bd_sf"/>
</dbReference>
<dbReference type="Proteomes" id="UP000501316">
    <property type="component" value="Chromosome"/>
</dbReference>
<dbReference type="PANTHER" id="PTHR33221:SF5">
    <property type="entry name" value="HTH-TYPE TRANSCRIPTIONAL REGULATOR ISCR"/>
    <property type="match status" value="1"/>
</dbReference>
<dbReference type="AlphaFoldDB" id="A0A859DRJ9"/>
<dbReference type="PANTHER" id="PTHR33221">
    <property type="entry name" value="WINGED HELIX-TURN-HELIX TRANSCRIPTIONAL REGULATOR, RRF2 FAMILY"/>
    <property type="match status" value="1"/>
</dbReference>
<evidence type="ECO:0000313" key="3">
    <source>
        <dbReference type="EMBL" id="QKO30671.1"/>
    </source>
</evidence>
<sequence>MKLSTRSRYALEGMLYLAAFGQGGPVPVKEISEATGISTAYLEQIFFLLKKAGLVVTIRGSRGGFLPAKPLSDITAGMVVRAIDGAICPVRCVADPSLCASNRIAVCATRPLWIRVANAISDTLDGMTLESLKNGFLAEREVQKP</sequence>
<reference evidence="4 5" key="1">
    <citation type="submission" date="2019-11" db="EMBL/GenBank/DDBJ databases">
        <authorList>
            <person name="Ren C."/>
            <person name="Wang H."/>
            <person name="Xu Y."/>
        </authorList>
    </citation>
    <scope>NUCLEOTIDE SEQUENCE [LARGE SCALE GENOMIC DNA]</scope>
    <source>
        <strain evidence="5">JNU-WLY1368</strain>
        <strain evidence="2 4">LBM 19010</strain>
    </source>
</reference>
<dbReference type="Proteomes" id="UP000509623">
    <property type="component" value="Chromosome"/>
</dbReference>
<dbReference type="GO" id="GO:0003677">
    <property type="term" value="F:DNA binding"/>
    <property type="evidence" value="ECO:0007669"/>
    <property type="project" value="UniProtKB-KW"/>
</dbReference>
<name>A0A859DRJ9_9FIRM</name>
<evidence type="ECO:0000313" key="2">
    <source>
        <dbReference type="EMBL" id="QKN24316.1"/>
    </source>
</evidence>
<keyword evidence="5" id="KW-1185">Reference proteome</keyword>
<organism evidence="2 4">
    <name type="scientific">Caproicibacterium lactatifermentans</name>
    <dbReference type="NCBI Taxonomy" id="2666138"/>
    <lineage>
        <taxon>Bacteria</taxon>
        <taxon>Bacillati</taxon>
        <taxon>Bacillota</taxon>
        <taxon>Clostridia</taxon>
        <taxon>Eubacteriales</taxon>
        <taxon>Oscillospiraceae</taxon>
        <taxon>Caproicibacterium</taxon>
    </lineage>
</organism>
<reference evidence="3" key="3">
    <citation type="journal article" date="2022" name="Int. J. Syst. Evol. Microbiol.">
        <title>Caproicibacterium lactatifermentans sp. nov., isolated from pit clay used for the production of Chinese strong aroma-type liquor.</title>
        <authorList>
            <person name="Wang H."/>
            <person name="Gu Y."/>
            <person name="Zhao D."/>
            <person name="Qiao Z."/>
            <person name="Zheng J."/>
            <person name="Gao J."/>
            <person name="Ren C."/>
            <person name="Xu Y."/>
        </authorList>
    </citation>
    <scope>NUCLEOTIDE SEQUENCE</scope>
    <source>
        <strain evidence="3">JNU-WLY1368</strain>
    </source>
</reference>
<dbReference type="InterPro" id="IPR036388">
    <property type="entry name" value="WH-like_DNA-bd_sf"/>
</dbReference>
<reference evidence="3" key="2">
    <citation type="journal article" date="2021" name="Appl. Environ. Microbiol.">
        <title>Adaptability of a Caproate-Producing Bacterium Contributes to Its Dominance in an Anaerobic Fermentation System.</title>
        <authorList>
            <person name="Wang H."/>
            <person name="Gu Y."/>
            <person name="Zhou W."/>
            <person name="Zhao D."/>
            <person name="Qiao Z."/>
            <person name="Zheng J."/>
            <person name="Gao J."/>
            <person name="Chen X."/>
            <person name="Ren C."/>
            <person name="Xu Y."/>
        </authorList>
    </citation>
    <scope>NUCLEOTIDE SEQUENCE</scope>
    <source>
        <strain evidence="3">JNU-WLY1368</strain>
    </source>
</reference>
<dbReference type="NCBIfam" id="TIGR00738">
    <property type="entry name" value="rrf2_super"/>
    <property type="match status" value="1"/>
</dbReference>
<gene>
    <name evidence="2" type="ORF">GJQ69_07360</name>
    <name evidence="3" type="ORF">GKP14_06450</name>
</gene>